<comment type="caution">
    <text evidence="10">The sequence shown here is derived from an EMBL/GenBank/DDBJ whole genome shotgun (WGS) entry which is preliminary data.</text>
</comment>
<evidence type="ECO:0000313" key="10">
    <source>
        <dbReference type="EMBL" id="GAV58691.1"/>
    </source>
</evidence>
<evidence type="ECO:0000256" key="3">
    <source>
        <dbReference type="ARBA" id="ARBA00022771"/>
    </source>
</evidence>
<accession>A0A1Q3ASI6</accession>
<feature type="region of interest" description="Disordered" evidence="8">
    <location>
        <begin position="149"/>
        <end position="222"/>
    </location>
</feature>
<evidence type="ECO:0000256" key="4">
    <source>
        <dbReference type="ARBA" id="ARBA00022833"/>
    </source>
</evidence>
<keyword evidence="4" id="KW-0862">Zinc</keyword>
<evidence type="ECO:0000256" key="7">
    <source>
        <dbReference type="PROSITE-ProRule" id="PRU00042"/>
    </source>
</evidence>
<feature type="domain" description="C2H2-type" evidence="9">
    <location>
        <begin position="136"/>
        <end position="163"/>
    </location>
</feature>
<dbReference type="GO" id="GO:0005634">
    <property type="term" value="C:nucleus"/>
    <property type="evidence" value="ECO:0007669"/>
    <property type="project" value="TreeGrafter"/>
</dbReference>
<dbReference type="InterPro" id="IPR044653">
    <property type="entry name" value="AZF1/2/3-like"/>
</dbReference>
<dbReference type="InterPro" id="IPR036236">
    <property type="entry name" value="Znf_C2H2_sf"/>
</dbReference>
<dbReference type="PANTHER" id="PTHR45988">
    <property type="entry name" value="C2H2 TYPE ZINC FINGER TRANSCRIPTION FACTOR FAMILY-RELATED"/>
    <property type="match status" value="1"/>
</dbReference>
<dbReference type="Gene3D" id="3.30.160.60">
    <property type="entry name" value="Classic Zinc Finger"/>
    <property type="match status" value="1"/>
</dbReference>
<evidence type="ECO:0000313" key="11">
    <source>
        <dbReference type="Proteomes" id="UP000187406"/>
    </source>
</evidence>
<keyword evidence="5" id="KW-0805">Transcription regulation</keyword>
<dbReference type="PANTHER" id="PTHR45988:SF90">
    <property type="entry name" value="ZINC FINGER PROTEIN ZAT10-LIKE"/>
    <property type="match status" value="1"/>
</dbReference>
<reference evidence="11" key="1">
    <citation type="submission" date="2016-04" db="EMBL/GenBank/DDBJ databases">
        <title>Cephalotus genome sequencing.</title>
        <authorList>
            <person name="Fukushima K."/>
            <person name="Hasebe M."/>
            <person name="Fang X."/>
        </authorList>
    </citation>
    <scope>NUCLEOTIDE SEQUENCE [LARGE SCALE GENOMIC DNA]</scope>
    <source>
        <strain evidence="11">cv. St1</strain>
    </source>
</reference>
<proteinExistence type="predicted"/>
<dbReference type="GO" id="GO:0003700">
    <property type="term" value="F:DNA-binding transcription factor activity"/>
    <property type="evidence" value="ECO:0007669"/>
    <property type="project" value="InterPro"/>
</dbReference>
<keyword evidence="6" id="KW-0804">Transcription</keyword>
<dbReference type="PROSITE" id="PS50157">
    <property type="entry name" value="ZINC_FINGER_C2H2_2"/>
    <property type="match status" value="2"/>
</dbReference>
<dbReference type="OrthoDB" id="40579at2759"/>
<sequence>MALETLNSPASASLLPFKDIDLHSLEPWTKRKRSKRPRIENPPTEEEYLALCLLMLAQGTTTTTAATGHNLCPTPPQPPALSLNYKCSVCNKYFTSYQALGGHKASHRRLAAADGVSTTAAAAGTYNMPHSSSKTHTCSICHRTFPSGQALGGHKRRHYDGSSGSSNGNSSQSQRHFDLNLPASPPSFLQVDVDHDIENQFSGDEEVESPLPVKQQPRRFGI</sequence>
<dbReference type="SMART" id="SM00355">
    <property type="entry name" value="ZnF_C2H2"/>
    <property type="match status" value="2"/>
</dbReference>
<dbReference type="EMBL" id="BDDD01000080">
    <property type="protein sequence ID" value="GAV58691.1"/>
    <property type="molecule type" value="Genomic_DNA"/>
</dbReference>
<evidence type="ECO:0000256" key="2">
    <source>
        <dbReference type="ARBA" id="ARBA00022737"/>
    </source>
</evidence>
<dbReference type="SUPFAM" id="SSF57667">
    <property type="entry name" value="beta-beta-alpha zinc fingers"/>
    <property type="match status" value="1"/>
</dbReference>
<feature type="compositionally biased region" description="Low complexity" evidence="8">
    <location>
        <begin position="161"/>
        <end position="174"/>
    </location>
</feature>
<dbReference type="AlphaFoldDB" id="A0A1Q3ASI6"/>
<dbReference type="InParanoid" id="A0A1Q3ASI6"/>
<keyword evidence="3 7" id="KW-0863">Zinc-finger</keyword>
<keyword evidence="11" id="KW-1185">Reference proteome</keyword>
<dbReference type="GO" id="GO:0000976">
    <property type="term" value="F:transcription cis-regulatory region binding"/>
    <property type="evidence" value="ECO:0007669"/>
    <property type="project" value="TreeGrafter"/>
</dbReference>
<evidence type="ECO:0000256" key="6">
    <source>
        <dbReference type="ARBA" id="ARBA00023163"/>
    </source>
</evidence>
<evidence type="ECO:0000256" key="5">
    <source>
        <dbReference type="ARBA" id="ARBA00023015"/>
    </source>
</evidence>
<dbReference type="PROSITE" id="PS00028">
    <property type="entry name" value="ZINC_FINGER_C2H2_1"/>
    <property type="match status" value="2"/>
</dbReference>
<evidence type="ECO:0000259" key="9">
    <source>
        <dbReference type="PROSITE" id="PS50157"/>
    </source>
</evidence>
<organism evidence="10 11">
    <name type="scientific">Cephalotus follicularis</name>
    <name type="common">Albany pitcher plant</name>
    <dbReference type="NCBI Taxonomy" id="3775"/>
    <lineage>
        <taxon>Eukaryota</taxon>
        <taxon>Viridiplantae</taxon>
        <taxon>Streptophyta</taxon>
        <taxon>Embryophyta</taxon>
        <taxon>Tracheophyta</taxon>
        <taxon>Spermatophyta</taxon>
        <taxon>Magnoliopsida</taxon>
        <taxon>eudicotyledons</taxon>
        <taxon>Gunneridae</taxon>
        <taxon>Pentapetalae</taxon>
        <taxon>rosids</taxon>
        <taxon>fabids</taxon>
        <taxon>Oxalidales</taxon>
        <taxon>Cephalotaceae</taxon>
        <taxon>Cephalotus</taxon>
    </lineage>
</organism>
<evidence type="ECO:0000256" key="8">
    <source>
        <dbReference type="SAM" id="MobiDB-lite"/>
    </source>
</evidence>
<keyword evidence="1" id="KW-0479">Metal-binding</keyword>
<dbReference type="Pfam" id="PF13912">
    <property type="entry name" value="zf-C2H2_6"/>
    <property type="match status" value="2"/>
</dbReference>
<dbReference type="Proteomes" id="UP000187406">
    <property type="component" value="Unassembled WGS sequence"/>
</dbReference>
<dbReference type="InterPro" id="IPR013087">
    <property type="entry name" value="Znf_C2H2_type"/>
</dbReference>
<keyword evidence="2" id="KW-0677">Repeat</keyword>
<gene>
    <name evidence="10" type="ORF">CFOL_v3_02224</name>
</gene>
<protein>
    <submittedName>
        <fullName evidence="10">Zf-C2H2_6 domain-containing protein</fullName>
    </submittedName>
</protein>
<dbReference type="STRING" id="3775.A0A1Q3ASI6"/>
<name>A0A1Q3ASI6_CEPFO</name>
<dbReference type="GO" id="GO:0008270">
    <property type="term" value="F:zinc ion binding"/>
    <property type="evidence" value="ECO:0007669"/>
    <property type="project" value="UniProtKB-KW"/>
</dbReference>
<evidence type="ECO:0000256" key="1">
    <source>
        <dbReference type="ARBA" id="ARBA00022723"/>
    </source>
</evidence>
<feature type="domain" description="C2H2-type" evidence="9">
    <location>
        <begin position="85"/>
        <end position="107"/>
    </location>
</feature>